<evidence type="ECO:0000256" key="2">
    <source>
        <dbReference type="ARBA" id="ARBA00004651"/>
    </source>
</evidence>
<evidence type="ECO:0000259" key="13">
    <source>
        <dbReference type="Pfam" id="PF08345"/>
    </source>
</evidence>
<feature type="transmembrane region" description="Helical" evidence="11">
    <location>
        <begin position="423"/>
        <end position="444"/>
    </location>
</feature>
<dbReference type="Pfam" id="PF08345">
    <property type="entry name" value="YscJ_FliF_C"/>
    <property type="match status" value="1"/>
</dbReference>
<dbReference type="PIRSF" id="PIRSF004862">
    <property type="entry name" value="FliF"/>
    <property type="match status" value="1"/>
</dbReference>
<feature type="domain" description="Flagellar M-ring N-terminal" evidence="12">
    <location>
        <begin position="46"/>
        <end position="221"/>
    </location>
</feature>
<evidence type="ECO:0000256" key="8">
    <source>
        <dbReference type="ARBA" id="ARBA00023143"/>
    </source>
</evidence>
<dbReference type="InterPro" id="IPR013556">
    <property type="entry name" value="Flag_M-ring_C"/>
</dbReference>
<evidence type="ECO:0000256" key="10">
    <source>
        <dbReference type="SAM" id="MobiDB-lite"/>
    </source>
</evidence>
<evidence type="ECO:0000256" key="9">
    <source>
        <dbReference type="PIRNR" id="PIRNR004862"/>
    </source>
</evidence>
<feature type="compositionally biased region" description="Polar residues" evidence="10">
    <location>
        <begin position="321"/>
        <end position="347"/>
    </location>
</feature>
<keyword evidence="4" id="KW-1003">Cell membrane</keyword>
<evidence type="ECO:0000313" key="14">
    <source>
        <dbReference type="EMBL" id="MBD7951397.1"/>
    </source>
</evidence>
<dbReference type="PANTHER" id="PTHR30046:SF0">
    <property type="entry name" value="FLAGELLAR M-RING PROTEIN"/>
    <property type="match status" value="1"/>
</dbReference>
<comment type="caution">
    <text evidence="14">The sequence shown here is derived from an EMBL/GenBank/DDBJ whole genome shotgun (WGS) entry which is preliminary data.</text>
</comment>
<dbReference type="InterPro" id="IPR006182">
    <property type="entry name" value="FliF_N_dom"/>
</dbReference>
<evidence type="ECO:0000256" key="11">
    <source>
        <dbReference type="SAM" id="Phobius"/>
    </source>
</evidence>
<accession>A0ABR8RVH1</accession>
<dbReference type="PRINTS" id="PR01009">
    <property type="entry name" value="FLGMRINGFLIF"/>
</dbReference>
<gene>
    <name evidence="14" type="primary">fliF</name>
    <name evidence="14" type="ORF">H9652_13420</name>
</gene>
<comment type="function">
    <text evidence="9">The M ring may be actively involved in energy transduction.</text>
</comment>
<reference evidence="14 15" key="1">
    <citation type="submission" date="2020-08" db="EMBL/GenBank/DDBJ databases">
        <title>A Genomic Blueprint of the Chicken Gut Microbiome.</title>
        <authorList>
            <person name="Gilroy R."/>
            <person name="Ravi A."/>
            <person name="Getino M."/>
            <person name="Pursley I."/>
            <person name="Horton D.L."/>
            <person name="Alikhan N.-F."/>
            <person name="Baker D."/>
            <person name="Gharbi K."/>
            <person name="Hall N."/>
            <person name="Watson M."/>
            <person name="Adriaenssens E.M."/>
            <person name="Foster-Nyarko E."/>
            <person name="Jarju S."/>
            <person name="Secka A."/>
            <person name="Antonio M."/>
            <person name="Oren A."/>
            <person name="Chaudhuri R."/>
            <person name="La Ragione R.M."/>
            <person name="Hildebrand F."/>
            <person name="Pallen M.J."/>
        </authorList>
    </citation>
    <scope>NUCLEOTIDE SEQUENCE [LARGE SCALE GENOMIC DNA]</scope>
    <source>
        <strain evidence="14 15">Sa4CUA1</strain>
    </source>
</reference>
<keyword evidence="7 11" id="KW-0472">Membrane</keyword>
<keyword evidence="14" id="KW-0969">Cilium</keyword>
<dbReference type="Gene3D" id="3.30.300.30">
    <property type="match status" value="1"/>
</dbReference>
<evidence type="ECO:0000256" key="6">
    <source>
        <dbReference type="ARBA" id="ARBA00022989"/>
    </source>
</evidence>
<feature type="transmembrane region" description="Helical" evidence="11">
    <location>
        <begin position="21"/>
        <end position="45"/>
    </location>
</feature>
<keyword evidence="6 11" id="KW-1133">Transmembrane helix</keyword>
<comment type="similarity">
    <text evidence="3 9">Belongs to the FliF family.</text>
</comment>
<keyword evidence="5 11" id="KW-0812">Transmembrane</keyword>
<dbReference type="NCBIfam" id="TIGR00206">
    <property type="entry name" value="fliF"/>
    <property type="match status" value="1"/>
</dbReference>
<evidence type="ECO:0000313" key="15">
    <source>
        <dbReference type="Proteomes" id="UP000641803"/>
    </source>
</evidence>
<dbReference type="InterPro" id="IPR000067">
    <property type="entry name" value="FlgMring_FliF"/>
</dbReference>
<dbReference type="InterPro" id="IPR045851">
    <property type="entry name" value="AMP-bd_C_sf"/>
</dbReference>
<protein>
    <recommendedName>
        <fullName evidence="9">Flagellar M-ring protein</fullName>
    </recommendedName>
</protein>
<dbReference type="EMBL" id="JACSQQ010000022">
    <property type="protein sequence ID" value="MBD7951397.1"/>
    <property type="molecule type" value="Genomic_DNA"/>
</dbReference>
<dbReference type="Proteomes" id="UP000641803">
    <property type="component" value="Unassembled WGS sequence"/>
</dbReference>
<evidence type="ECO:0000256" key="3">
    <source>
        <dbReference type="ARBA" id="ARBA00007971"/>
    </source>
</evidence>
<evidence type="ECO:0000256" key="1">
    <source>
        <dbReference type="ARBA" id="ARBA00004117"/>
    </source>
</evidence>
<keyword evidence="8 9" id="KW-0975">Bacterial flagellum</keyword>
<feature type="region of interest" description="Disordered" evidence="10">
    <location>
        <begin position="470"/>
        <end position="518"/>
    </location>
</feature>
<feature type="domain" description="Flagellar M-ring C-terminal" evidence="13">
    <location>
        <begin position="249"/>
        <end position="396"/>
    </location>
</feature>
<organism evidence="14 15">
    <name type="scientific">Oerskovia rustica</name>
    <dbReference type="NCBI Taxonomy" id="2762237"/>
    <lineage>
        <taxon>Bacteria</taxon>
        <taxon>Bacillati</taxon>
        <taxon>Actinomycetota</taxon>
        <taxon>Actinomycetes</taxon>
        <taxon>Micrococcales</taxon>
        <taxon>Cellulomonadaceae</taxon>
        <taxon>Oerskovia</taxon>
    </lineage>
</organism>
<keyword evidence="15" id="KW-1185">Reference proteome</keyword>
<name>A0ABR8RVH1_9CELL</name>
<evidence type="ECO:0000259" key="12">
    <source>
        <dbReference type="Pfam" id="PF01514"/>
    </source>
</evidence>
<evidence type="ECO:0000256" key="4">
    <source>
        <dbReference type="ARBA" id="ARBA00022475"/>
    </source>
</evidence>
<keyword evidence="14" id="KW-0282">Flagellum</keyword>
<evidence type="ECO:0000256" key="5">
    <source>
        <dbReference type="ARBA" id="ARBA00022692"/>
    </source>
</evidence>
<proteinExistence type="inferred from homology"/>
<evidence type="ECO:0000256" key="7">
    <source>
        <dbReference type="ARBA" id="ARBA00023136"/>
    </source>
</evidence>
<comment type="subcellular location">
    <subcellularLocation>
        <location evidence="1 9">Bacterial flagellum basal body</location>
    </subcellularLocation>
    <subcellularLocation>
        <location evidence="2">Cell membrane</location>
        <topology evidence="2">Multi-pass membrane protein</topology>
    </subcellularLocation>
</comment>
<dbReference type="Pfam" id="PF01514">
    <property type="entry name" value="YscJ_FliF"/>
    <property type="match status" value="1"/>
</dbReference>
<keyword evidence="14" id="KW-0966">Cell projection</keyword>
<dbReference type="RefSeq" id="WP_191796689.1">
    <property type="nucleotide sequence ID" value="NZ_JACSQQ010000022.1"/>
</dbReference>
<sequence>MPEKIKSSFGRAFGAVRDFTIAQRTLAVLALAILVVAVVGLVSWVSRPSFTPLYSGMSSADASAIVDQLRSQGVPYQLTDGGATVLVPEEQVYEQRLAAAAAGLPADESTGGYSLLDEMGVTSSEFQQDVTYKRALEGELARTIGAMDNVSTATVQLAIPEATVFAAEKGTPTASVFVAPARGKSLAPEQVEAMVHLVSASIDGMSPTDVAVVDQSGAVLSEVGVGTRSSGKQSSEYEERTARAVQAMLDRVVGAGNSTVAVTAEMDVSSSERLEEKFTAPENGPVLNESTTTEEYSGTGGGGAGVLGPDNIAVPNGGSGDSTYTSQDATRNNAVDKTTETTTRPAGALTRQTVSVALNADAAGAGNTAAITSLVAAAAGINPDRGDVVEVERLVFDTGAADAAQAALAAAEAAAAAEKQGQMLRTGAVVAGILLLLVLGLVVWSRARRRRERRETVDIADLELRPVGDGLDEFGPMHGGRDDGDGLLEPVPTRPEIQPPTPRFSSLDQRRAEVDALAGADPDKTAEYLRVLLAEDRAVRR</sequence>
<feature type="compositionally biased region" description="Basic and acidic residues" evidence="10">
    <location>
        <begin position="270"/>
        <end position="279"/>
    </location>
</feature>
<dbReference type="PANTHER" id="PTHR30046">
    <property type="entry name" value="FLAGELLAR M-RING PROTEIN"/>
    <property type="match status" value="1"/>
</dbReference>
<dbReference type="InterPro" id="IPR043427">
    <property type="entry name" value="YscJ/FliF"/>
</dbReference>
<feature type="region of interest" description="Disordered" evidence="10">
    <location>
        <begin position="266"/>
        <end position="347"/>
    </location>
</feature>